<organism evidence="1 2">
    <name type="scientific">Limnobaculum allomyrinae</name>
    <dbReference type="NCBI Taxonomy" id="2791986"/>
    <lineage>
        <taxon>Bacteria</taxon>
        <taxon>Pseudomonadati</taxon>
        <taxon>Pseudomonadota</taxon>
        <taxon>Gammaproteobacteria</taxon>
        <taxon>Enterobacterales</taxon>
        <taxon>Budviciaceae</taxon>
        <taxon>Limnobaculum</taxon>
    </lineage>
</organism>
<comment type="caution">
    <text evidence="1">The sequence shown here is derived from an EMBL/GenBank/DDBJ whole genome shotgun (WGS) entry which is preliminary data.</text>
</comment>
<reference evidence="1 2" key="1">
    <citation type="submission" date="2020-11" db="EMBL/GenBank/DDBJ databases">
        <title>Insectihabitans protaetiae gen. nov. sp. nov. and Insectihabitans allomyrinae sp. nov., isolated from larvae of Protaetia brevitarsis seulensis and Allomyrina dichotoma, respectively.</title>
        <authorList>
            <person name="Lee S.D."/>
            <person name="Byeon Y.-S."/>
            <person name="Kim S.-M."/>
            <person name="Yang H.L."/>
            <person name="Kim I.S."/>
        </authorList>
    </citation>
    <scope>NUCLEOTIDE SEQUENCE [LARGE SCALE GENOMIC DNA]</scope>
    <source>
        <strain evidence="1 2">BWR-B9</strain>
    </source>
</reference>
<evidence type="ECO:0000313" key="1">
    <source>
        <dbReference type="EMBL" id="MBK5144259.1"/>
    </source>
</evidence>
<dbReference type="RefSeq" id="WP_218466946.1">
    <property type="nucleotide sequence ID" value="NZ_JADRCR010000005.1"/>
</dbReference>
<gene>
    <name evidence="1" type="ORF">I2494_11110</name>
</gene>
<proteinExistence type="predicted"/>
<protein>
    <submittedName>
        <fullName evidence="1">Uncharacterized protein</fullName>
    </submittedName>
</protein>
<sequence length="99" mass="11424">MRAGHKSEHTQMVNRVLRDVAGQQGRPVSEIFGKLFQTPGVANAGILKELFRETFQRLYPEESFNRVIWCPFCECFDLVRTDESAVYGESLWTFSSTQF</sequence>
<dbReference type="EMBL" id="JADRCR010000005">
    <property type="protein sequence ID" value="MBK5144259.1"/>
    <property type="molecule type" value="Genomic_DNA"/>
</dbReference>
<evidence type="ECO:0000313" key="2">
    <source>
        <dbReference type="Proteomes" id="UP001296921"/>
    </source>
</evidence>
<name>A0ABS1IRK4_9GAMM</name>
<accession>A0ABS1IRK4</accession>
<dbReference type="Proteomes" id="UP001296921">
    <property type="component" value="Unassembled WGS sequence"/>
</dbReference>
<keyword evidence="2" id="KW-1185">Reference proteome</keyword>